<evidence type="ECO:0000313" key="3">
    <source>
        <dbReference type="Proteomes" id="UP001500339"/>
    </source>
</evidence>
<dbReference type="PIRSF" id="PIRSF016789">
    <property type="entry name" value="DUF454"/>
    <property type="match status" value="1"/>
</dbReference>
<dbReference type="Pfam" id="PF04304">
    <property type="entry name" value="DUF454"/>
    <property type="match status" value="1"/>
</dbReference>
<dbReference type="PANTHER" id="PTHR35813:SF1">
    <property type="entry name" value="INNER MEMBRANE PROTEIN YBAN"/>
    <property type="match status" value="1"/>
</dbReference>
<feature type="transmembrane region" description="Helical" evidence="1">
    <location>
        <begin position="7"/>
        <end position="28"/>
    </location>
</feature>
<sequence>MRGAKKILYITLGIFFLVLGSIGALIPVLPTTPLLLLASLCFVKGSERVDRWFKDTKLYKRHLERYIEARGITMKKKIIILLVSDTIIVISLISSKSIHVKIFLVLLMMIKCYYFIFRINTIKEE</sequence>
<protein>
    <recommendedName>
        <fullName evidence="4">Inner membrane protein YbaN</fullName>
    </recommendedName>
</protein>
<dbReference type="PANTHER" id="PTHR35813">
    <property type="entry name" value="INNER MEMBRANE PROTEIN YBAN"/>
    <property type="match status" value="1"/>
</dbReference>
<gene>
    <name evidence="2" type="ORF">GCM10008905_09680</name>
</gene>
<feature type="transmembrane region" description="Helical" evidence="1">
    <location>
        <begin position="99"/>
        <end position="117"/>
    </location>
</feature>
<feature type="transmembrane region" description="Helical" evidence="1">
    <location>
        <begin position="74"/>
        <end position="93"/>
    </location>
</feature>
<dbReference type="InterPro" id="IPR007401">
    <property type="entry name" value="DUF454"/>
</dbReference>
<evidence type="ECO:0000313" key="2">
    <source>
        <dbReference type="EMBL" id="GAA0720469.1"/>
    </source>
</evidence>
<dbReference type="RefSeq" id="WP_343767263.1">
    <property type="nucleotide sequence ID" value="NZ_BAAACF010000001.1"/>
</dbReference>
<evidence type="ECO:0000256" key="1">
    <source>
        <dbReference type="SAM" id="Phobius"/>
    </source>
</evidence>
<keyword evidence="1" id="KW-0472">Membrane</keyword>
<keyword evidence="1" id="KW-0812">Transmembrane</keyword>
<accession>A0ABN1ITA2</accession>
<name>A0ABN1ITA2_9CLOT</name>
<keyword evidence="1" id="KW-1133">Transmembrane helix</keyword>
<proteinExistence type="predicted"/>
<reference evidence="2 3" key="1">
    <citation type="journal article" date="2019" name="Int. J. Syst. Evol. Microbiol.">
        <title>The Global Catalogue of Microorganisms (GCM) 10K type strain sequencing project: providing services to taxonomists for standard genome sequencing and annotation.</title>
        <authorList>
            <consortium name="The Broad Institute Genomics Platform"/>
            <consortium name="The Broad Institute Genome Sequencing Center for Infectious Disease"/>
            <person name="Wu L."/>
            <person name="Ma J."/>
        </authorList>
    </citation>
    <scope>NUCLEOTIDE SEQUENCE [LARGE SCALE GENOMIC DNA]</scope>
    <source>
        <strain evidence="2 3">JCM 1405</strain>
    </source>
</reference>
<dbReference type="EMBL" id="BAAACF010000001">
    <property type="protein sequence ID" value="GAA0720469.1"/>
    <property type="molecule type" value="Genomic_DNA"/>
</dbReference>
<keyword evidence="3" id="KW-1185">Reference proteome</keyword>
<evidence type="ECO:0008006" key="4">
    <source>
        <dbReference type="Google" id="ProtNLM"/>
    </source>
</evidence>
<dbReference type="Proteomes" id="UP001500339">
    <property type="component" value="Unassembled WGS sequence"/>
</dbReference>
<organism evidence="2 3">
    <name type="scientific">Clostridium malenominatum</name>
    <dbReference type="NCBI Taxonomy" id="1539"/>
    <lineage>
        <taxon>Bacteria</taxon>
        <taxon>Bacillati</taxon>
        <taxon>Bacillota</taxon>
        <taxon>Clostridia</taxon>
        <taxon>Eubacteriales</taxon>
        <taxon>Clostridiaceae</taxon>
        <taxon>Clostridium</taxon>
    </lineage>
</organism>
<comment type="caution">
    <text evidence="2">The sequence shown here is derived from an EMBL/GenBank/DDBJ whole genome shotgun (WGS) entry which is preliminary data.</text>
</comment>